<feature type="coiled-coil region" evidence="1">
    <location>
        <begin position="67"/>
        <end position="122"/>
    </location>
</feature>
<keyword evidence="5" id="KW-1185">Reference proteome</keyword>
<dbReference type="EMBL" id="QKYT01000417">
    <property type="protein sequence ID" value="RIA85587.1"/>
    <property type="molecule type" value="Genomic_DNA"/>
</dbReference>
<feature type="coiled-coil region" evidence="1">
    <location>
        <begin position="151"/>
        <end position="213"/>
    </location>
</feature>
<feature type="transmembrane region" description="Helical" evidence="2">
    <location>
        <begin position="126"/>
        <end position="146"/>
    </location>
</feature>
<sequence>MEEANNLLVLFEKAVIAKTSPGETHKLVLKSRDVIGQQRKFAIECQERCKQLEELYVKRDKKLIQEKYQAEKDAEQLKMQCDGIRKEIASKHARRNTMMAEKRELENRINNYRHEKEQAEIRRNNAVWFYLIPVAGLIVAPIVAAVNDADVHRFNDRINSLHCEMNNLESEINRNQHNLSDLENKINLKNNQINSTTQKIKNTQNKMREMRQIVAFCVQACNVWKELDTDGRHLEIKASTFANVLQKYTNTESQSLKFFRSRAFTNSATSFYSNWIDFTKAIQDKSDNGLQFKCERCSQEYNGLPFTKHELIICENCYQR</sequence>
<evidence type="ECO:0000313" key="5">
    <source>
        <dbReference type="Proteomes" id="UP000265703"/>
    </source>
</evidence>
<keyword evidence="2" id="KW-0472">Membrane</keyword>
<dbReference type="EMBL" id="QKYT01000569">
    <property type="protein sequence ID" value="RIA83478.1"/>
    <property type="molecule type" value="Genomic_DNA"/>
</dbReference>
<accession>A0A397SBY9</accession>
<keyword evidence="2" id="KW-0812">Transmembrane</keyword>
<evidence type="ECO:0000256" key="2">
    <source>
        <dbReference type="SAM" id="Phobius"/>
    </source>
</evidence>
<evidence type="ECO:0000313" key="4">
    <source>
        <dbReference type="EMBL" id="RIA85587.1"/>
    </source>
</evidence>
<dbReference type="Gene3D" id="6.10.250.3150">
    <property type="match status" value="1"/>
</dbReference>
<comment type="caution">
    <text evidence="3">The sequence shown here is derived from an EMBL/GenBank/DDBJ whole genome shotgun (WGS) entry which is preliminary data.</text>
</comment>
<evidence type="ECO:0000313" key="3">
    <source>
        <dbReference type="EMBL" id="RIA83478.1"/>
    </source>
</evidence>
<gene>
    <name evidence="4" type="ORF">C1645_781617</name>
    <name evidence="3" type="ORF">C1645_786291</name>
</gene>
<proteinExistence type="predicted"/>
<organism evidence="3 5">
    <name type="scientific">Glomus cerebriforme</name>
    <dbReference type="NCBI Taxonomy" id="658196"/>
    <lineage>
        <taxon>Eukaryota</taxon>
        <taxon>Fungi</taxon>
        <taxon>Fungi incertae sedis</taxon>
        <taxon>Mucoromycota</taxon>
        <taxon>Glomeromycotina</taxon>
        <taxon>Glomeromycetes</taxon>
        <taxon>Glomerales</taxon>
        <taxon>Glomeraceae</taxon>
        <taxon>Glomus</taxon>
    </lineage>
</organism>
<keyword evidence="1" id="KW-0175">Coiled coil</keyword>
<dbReference type="AlphaFoldDB" id="A0A397SBY9"/>
<dbReference type="Proteomes" id="UP000265703">
    <property type="component" value="Unassembled WGS sequence"/>
</dbReference>
<reference evidence="3 5" key="1">
    <citation type="submission" date="2018-06" db="EMBL/GenBank/DDBJ databases">
        <title>Comparative genomics reveals the genomic features of Rhizophagus irregularis, R. cerebriforme, R. diaphanum and Gigaspora rosea, and their symbiotic lifestyle signature.</title>
        <authorList>
            <person name="Morin E."/>
            <person name="San Clemente H."/>
            <person name="Chen E.C.H."/>
            <person name="De La Providencia I."/>
            <person name="Hainaut M."/>
            <person name="Kuo A."/>
            <person name="Kohler A."/>
            <person name="Murat C."/>
            <person name="Tang N."/>
            <person name="Roy S."/>
            <person name="Loubradou J."/>
            <person name="Henrissat B."/>
            <person name="Grigoriev I.V."/>
            <person name="Corradi N."/>
            <person name="Roux C."/>
            <person name="Martin F.M."/>
        </authorList>
    </citation>
    <scope>NUCLEOTIDE SEQUENCE [LARGE SCALE GENOMIC DNA]</scope>
    <source>
        <strain evidence="3 5">DAOM 227022</strain>
    </source>
</reference>
<name>A0A397SBY9_9GLOM</name>
<keyword evidence="2" id="KW-1133">Transmembrane helix</keyword>
<protein>
    <submittedName>
        <fullName evidence="3">Uncharacterized protein</fullName>
    </submittedName>
</protein>
<evidence type="ECO:0000256" key="1">
    <source>
        <dbReference type="SAM" id="Coils"/>
    </source>
</evidence>